<accession>A0A068R032</accession>
<keyword evidence="2" id="KW-1185">Reference proteome</keyword>
<sequence>MRFYMKTVFYAVCDDVGVCNFKDDKYQTLKAVFFDKSEAELLVNNSDKKLIVVPVYIEDAR</sequence>
<evidence type="ECO:0000313" key="2">
    <source>
        <dbReference type="Proteomes" id="UP000032735"/>
    </source>
</evidence>
<proteinExistence type="predicted"/>
<dbReference type="KEGG" id="xpo:XPG1_0997"/>
<organism evidence="1 2">
    <name type="scientific">Xenorhabdus poinarii G6</name>
    <dbReference type="NCBI Taxonomy" id="1354304"/>
    <lineage>
        <taxon>Bacteria</taxon>
        <taxon>Pseudomonadati</taxon>
        <taxon>Pseudomonadota</taxon>
        <taxon>Gammaproteobacteria</taxon>
        <taxon>Enterobacterales</taxon>
        <taxon>Morganellaceae</taxon>
        <taxon>Xenorhabdus</taxon>
    </lineage>
</organism>
<protein>
    <submittedName>
        <fullName evidence="1">Uncharacterized protein</fullName>
    </submittedName>
</protein>
<evidence type="ECO:0000313" key="1">
    <source>
        <dbReference type="EMBL" id="CDG20652.1"/>
    </source>
</evidence>
<dbReference type="AlphaFoldDB" id="A0A068R032"/>
<dbReference type="HOGENOM" id="CLU_2959838_0_0_6"/>
<gene>
    <name evidence="1" type="ORF">XPG1_0997</name>
</gene>
<dbReference type="STRING" id="1354304.XPG1_0997"/>
<reference evidence="1 2" key="1">
    <citation type="submission" date="2013-07" db="EMBL/GenBank/DDBJ databases">
        <authorList>
            <person name="Genoscope - CEA"/>
        </authorList>
    </citation>
    <scope>NUCLEOTIDE SEQUENCE [LARGE SCALE GENOMIC DNA]</scope>
    <source>
        <strain evidence="1 2">G6</strain>
    </source>
</reference>
<name>A0A068R032_9GAMM</name>
<dbReference type="Proteomes" id="UP000032735">
    <property type="component" value="Chromosome"/>
</dbReference>
<dbReference type="EMBL" id="FO704551">
    <property type="protein sequence ID" value="CDG20652.1"/>
    <property type="molecule type" value="Genomic_DNA"/>
</dbReference>